<name>A0ABT1ZPR2_9BURK</name>
<protein>
    <submittedName>
        <fullName evidence="1">Uncharacterized protein</fullName>
    </submittedName>
</protein>
<gene>
    <name evidence="1" type="ORF">NX784_09870</name>
</gene>
<sequence length="105" mass="11659">MATKLTRQHAELQEPWETCIKNTSIADQAMQAWSRIPSDTKVEILKAVEQPCTVRDASLKTVKVGEQTLMVKKMSSGFRVLYEPGIDSNTIVSVLTPREVGLLKG</sequence>
<dbReference type="Proteomes" id="UP001204151">
    <property type="component" value="Unassembled WGS sequence"/>
</dbReference>
<accession>A0ABT1ZPR2</accession>
<dbReference type="EMBL" id="JANUGW010000005">
    <property type="protein sequence ID" value="MCS0581898.1"/>
    <property type="molecule type" value="Genomic_DNA"/>
</dbReference>
<evidence type="ECO:0000313" key="1">
    <source>
        <dbReference type="EMBL" id="MCS0581898.1"/>
    </source>
</evidence>
<proteinExistence type="predicted"/>
<evidence type="ECO:0000313" key="2">
    <source>
        <dbReference type="Proteomes" id="UP001204151"/>
    </source>
</evidence>
<comment type="caution">
    <text evidence="1">The sequence shown here is derived from an EMBL/GenBank/DDBJ whole genome shotgun (WGS) entry which is preliminary data.</text>
</comment>
<keyword evidence="2" id="KW-1185">Reference proteome</keyword>
<dbReference type="RefSeq" id="WP_258816466.1">
    <property type="nucleotide sequence ID" value="NZ_JANUGW010000005.1"/>
</dbReference>
<reference evidence="1 2" key="1">
    <citation type="submission" date="2022-08" db="EMBL/GenBank/DDBJ databases">
        <title>Reclassification of Massilia species as members of the genera Telluria, Duganella, Pseudoduganella, Mokoshia gen. nov. and Zemynaea gen. nov. using orthogonal and non-orthogonal genome-based approaches.</title>
        <authorList>
            <person name="Bowman J.P."/>
        </authorList>
    </citation>
    <scope>NUCLEOTIDE SEQUENCE [LARGE SCALE GENOMIC DNA]</scope>
    <source>
        <strain evidence="1 2">JCM 31316</strain>
    </source>
</reference>
<organism evidence="1 2">
    <name type="scientific">Massilia pinisoli</name>
    <dbReference type="NCBI Taxonomy" id="1772194"/>
    <lineage>
        <taxon>Bacteria</taxon>
        <taxon>Pseudomonadati</taxon>
        <taxon>Pseudomonadota</taxon>
        <taxon>Betaproteobacteria</taxon>
        <taxon>Burkholderiales</taxon>
        <taxon>Oxalobacteraceae</taxon>
        <taxon>Telluria group</taxon>
        <taxon>Massilia</taxon>
    </lineage>
</organism>